<dbReference type="EMBL" id="CP003696">
    <property type="protein sequence ID" value="AGP30143.1"/>
    <property type="molecule type" value="Genomic_DNA"/>
</dbReference>
<evidence type="ECO:0008006" key="4">
    <source>
        <dbReference type="Google" id="ProtNLM"/>
    </source>
</evidence>
<dbReference type="Proteomes" id="UP000014809">
    <property type="component" value="Chromosome"/>
</dbReference>
<proteinExistence type="predicted"/>
<protein>
    <recommendedName>
        <fullName evidence="4">HNH nuclease domain-containing protein</fullName>
    </recommendedName>
</protein>
<dbReference type="eggNOG" id="COG1403">
    <property type="taxonomic scope" value="Bacteria"/>
</dbReference>
<accession>S4XHM5</accession>
<dbReference type="RefSeq" id="WP_020440508.1">
    <property type="nucleotide sequence ID" value="NC_021663.1"/>
</dbReference>
<dbReference type="KEGG" id="cter:A606_02450"/>
<dbReference type="HOGENOM" id="CLU_036472_0_0_11"/>
<reference evidence="2 3" key="1">
    <citation type="submission" date="2012-06" db="EMBL/GenBank/DDBJ databases">
        <title>Complete genome sequence of Corynebacterium terpenotabidum Y-11 (=DSM 44721).</title>
        <authorList>
            <person name="Ruckert C."/>
            <person name="Albersmeier A."/>
            <person name="Al-Dilaimi A."/>
            <person name="Szczepanowski R."/>
            <person name="Kalinowski J."/>
        </authorList>
    </citation>
    <scope>NUCLEOTIDE SEQUENCE [LARGE SCALE GENOMIC DNA]</scope>
    <source>
        <strain evidence="2 3">Y-11</strain>
    </source>
</reference>
<organism evidence="2 3">
    <name type="scientific">Corynebacterium terpenotabidum Y-11</name>
    <dbReference type="NCBI Taxonomy" id="1200352"/>
    <lineage>
        <taxon>Bacteria</taxon>
        <taxon>Bacillati</taxon>
        <taxon>Actinomycetota</taxon>
        <taxon>Actinomycetes</taxon>
        <taxon>Mycobacteriales</taxon>
        <taxon>Corynebacteriaceae</taxon>
        <taxon>Corynebacterium</taxon>
    </lineage>
</organism>
<dbReference type="AlphaFoldDB" id="S4XHM5"/>
<evidence type="ECO:0000313" key="3">
    <source>
        <dbReference type="Proteomes" id="UP000014809"/>
    </source>
</evidence>
<evidence type="ECO:0000256" key="1">
    <source>
        <dbReference type="SAM" id="MobiDB-lite"/>
    </source>
</evidence>
<evidence type="ECO:0000313" key="2">
    <source>
        <dbReference type="EMBL" id="AGP30143.1"/>
    </source>
</evidence>
<dbReference type="OrthoDB" id="4413566at2"/>
<feature type="compositionally biased region" description="Polar residues" evidence="1">
    <location>
        <begin position="389"/>
        <end position="398"/>
    </location>
</feature>
<dbReference type="CDD" id="cd00085">
    <property type="entry name" value="HNHc"/>
    <property type="match status" value="1"/>
</dbReference>
<feature type="compositionally biased region" description="Basic and acidic residues" evidence="1">
    <location>
        <begin position="402"/>
        <end position="413"/>
    </location>
</feature>
<dbReference type="InterPro" id="IPR003615">
    <property type="entry name" value="HNH_nuc"/>
</dbReference>
<sequence>MTTGSPPLDGVATAVIEQISPLVNQSELTIVGALATVDPHLRISTALVWRGRTRADAVRFSHAADIPERMPDLFDLAHQTCRITADHLDTIWTRINRHLLQAPAGIVDDLRAGLDSVVEPAVIDWLSEQDGIVNLADLRSVIDAVLIDSAPGLAAETAQAERDSVRLTRRGRVLTLTAGDEIIAAGIDKTLEDKARALLAGLRRDRSTENPEDLPALPDRSELKAQILLDLLGDNPETLQVRVNLYRTTVDGVSGTGSAYSPEVGWLDAQTAHRLEALAHANGTVAVLPEAEDIPEIPHYRWNLGQRLHLEARDAHCRFPGCTVPAVRCEKDHIVNSPYTDPDSDGPTDVANGQNLCPEHHREKTLGTWHCATPDGGHTIHWTGPHGETATTHASGPLSTYVRKDREPGSPPG</sequence>
<gene>
    <name evidence="2" type="ORF">A606_02450</name>
</gene>
<dbReference type="PATRIC" id="fig|1200352.3.peg.492"/>
<keyword evidence="3" id="KW-1185">Reference proteome</keyword>
<dbReference type="STRING" id="1200352.A606_02450"/>
<name>S4XHM5_9CORY</name>
<feature type="region of interest" description="Disordered" evidence="1">
    <location>
        <begin position="382"/>
        <end position="413"/>
    </location>
</feature>